<dbReference type="Gene3D" id="3.40.605.10">
    <property type="entry name" value="Aldehyde Dehydrogenase, Chain A, domain 1"/>
    <property type="match status" value="1"/>
</dbReference>
<dbReference type="AlphaFoldDB" id="A0A6C1KCJ1"/>
<feature type="domain" description="Aldehyde dehydrogenase" evidence="8">
    <location>
        <begin position="50"/>
        <end position="320"/>
    </location>
</feature>
<evidence type="ECO:0000256" key="4">
    <source>
        <dbReference type="ARBA" id="ARBA00022857"/>
    </source>
</evidence>
<dbReference type="Pfam" id="PF00171">
    <property type="entry name" value="Aldedh"/>
    <property type="match status" value="1"/>
</dbReference>
<evidence type="ECO:0000256" key="3">
    <source>
        <dbReference type="ARBA" id="ARBA00022650"/>
    </source>
</evidence>
<evidence type="ECO:0000256" key="5">
    <source>
        <dbReference type="ARBA" id="ARBA00023002"/>
    </source>
</evidence>
<evidence type="ECO:0000313" key="10">
    <source>
        <dbReference type="Proteomes" id="UP000305131"/>
    </source>
</evidence>
<dbReference type="Gene3D" id="3.40.309.10">
    <property type="entry name" value="Aldehyde Dehydrogenase, Chain A, domain 2"/>
    <property type="match status" value="1"/>
</dbReference>
<evidence type="ECO:0000256" key="7">
    <source>
        <dbReference type="HAMAP-Rule" id="MF_00412"/>
    </source>
</evidence>
<reference evidence="9 10" key="1">
    <citation type="submission" date="2019-05" db="EMBL/GenBank/DDBJ databases">
        <authorList>
            <person name="Zhou X."/>
        </authorList>
    </citation>
    <scope>NUCLEOTIDE SEQUENCE [LARGE SCALE GENOMIC DNA]</scope>
    <source>
        <strain evidence="9 10">DSM 432</strain>
    </source>
</reference>
<dbReference type="EMBL" id="VAUP01000041">
    <property type="protein sequence ID" value="TLX40954.1"/>
    <property type="molecule type" value="Genomic_DNA"/>
</dbReference>
<dbReference type="InterPro" id="IPR020593">
    <property type="entry name" value="G-glutamylP_reductase_CS"/>
</dbReference>
<keyword evidence="5 7" id="KW-0560">Oxidoreductase</keyword>
<dbReference type="OrthoDB" id="9809970at2"/>
<dbReference type="NCBIfam" id="TIGR00407">
    <property type="entry name" value="proA"/>
    <property type="match status" value="1"/>
</dbReference>
<comment type="caution">
    <text evidence="9">The sequence shown here is derived from an EMBL/GenBank/DDBJ whole genome shotgun (WGS) entry which is preliminary data.</text>
</comment>
<keyword evidence="3 7" id="KW-0641">Proline biosynthesis</keyword>
<dbReference type="CDD" id="cd07079">
    <property type="entry name" value="ALDH_F18-19_ProA-GPR"/>
    <property type="match status" value="1"/>
</dbReference>
<comment type="pathway">
    <text evidence="1 7">Amino-acid biosynthesis; L-proline biosynthesis; L-glutamate 5-semialdehyde from L-glutamate: step 2/2.</text>
</comment>
<evidence type="ECO:0000256" key="2">
    <source>
        <dbReference type="ARBA" id="ARBA00022605"/>
    </source>
</evidence>
<dbReference type="FunFam" id="3.40.309.10:FF:000006">
    <property type="entry name" value="Gamma-glutamyl phosphate reductase"/>
    <property type="match status" value="1"/>
</dbReference>
<dbReference type="GO" id="GO:0004350">
    <property type="term" value="F:glutamate-5-semialdehyde dehydrogenase activity"/>
    <property type="evidence" value="ECO:0007669"/>
    <property type="project" value="UniProtKB-UniRule"/>
</dbReference>
<keyword evidence="2 7" id="KW-0028">Amino-acid biosynthesis</keyword>
<comment type="function">
    <text evidence="7">Catalyzes the NADPH-dependent reduction of L-glutamate 5-phosphate into L-glutamate 5-semialdehyde and phosphate. The product spontaneously undergoes cyclization to form 1-pyrroline-5-carboxylate.</text>
</comment>
<sequence>MRHHRLIRQRDPAMATASAARTDVSAVAGRSVPPADTGADLAAYMGDMGRRARAASRALALTAPEAKTQALHAAAAAIRAAADEILAANAGDVAKAKADGMTGSFLDRLTLTPARIAAMAEGVEQVAALADPVGEVTESWTRPNGLKIERVRTPLGVIGVIYESRPNVTADAAALCLRAGNAVILRGGSDSIASSGAIHRAFVSGLKSAGLPEDAVQFVAVADRAAVGLMLAGLDNNMDVIVPRGGKSLVARVQSDARVPVFAHLDGINHVYVDKAADLDMAKTVVLNAKMRRTGVCGAAETLLVDQAVAATHLKPLVEMLIDAGCEVRGDEAVQAVDARVKPATALDWDTEYLDAIIAAKVVDGLAGAVAHIEAHGSHHTDSIVTEDVATAERFLAEVDSAIVLHNASTQFADGGEFGFGGEIGIATGRMHARGPVGAEQLTSFKYRIHGSGQTRP</sequence>
<evidence type="ECO:0000259" key="8">
    <source>
        <dbReference type="Pfam" id="PF00171"/>
    </source>
</evidence>
<dbReference type="UniPathway" id="UPA00098">
    <property type="reaction ID" value="UER00360"/>
</dbReference>
<dbReference type="InterPro" id="IPR000965">
    <property type="entry name" value="GPR_dom"/>
</dbReference>
<gene>
    <name evidence="7" type="primary">proA</name>
    <name evidence="9" type="ORF">FBQ73_21150</name>
</gene>
<comment type="similarity">
    <text evidence="7">Belongs to the gamma-glutamyl phosphate reductase family.</text>
</comment>
<comment type="subcellular location">
    <subcellularLocation>
        <location evidence="7">Cytoplasm</location>
    </subcellularLocation>
</comment>
<dbReference type="EC" id="1.2.1.41" evidence="7"/>
<name>A0A6C1KCJ1_XANAU</name>
<dbReference type="GO" id="GO:0055129">
    <property type="term" value="P:L-proline biosynthetic process"/>
    <property type="evidence" value="ECO:0007669"/>
    <property type="project" value="UniProtKB-UniRule"/>
</dbReference>
<comment type="catalytic activity">
    <reaction evidence="6 7">
        <text>L-glutamate 5-semialdehyde + phosphate + NADP(+) = L-glutamyl 5-phosphate + NADPH + H(+)</text>
        <dbReference type="Rhea" id="RHEA:19541"/>
        <dbReference type="ChEBI" id="CHEBI:15378"/>
        <dbReference type="ChEBI" id="CHEBI:43474"/>
        <dbReference type="ChEBI" id="CHEBI:57783"/>
        <dbReference type="ChEBI" id="CHEBI:58066"/>
        <dbReference type="ChEBI" id="CHEBI:58274"/>
        <dbReference type="ChEBI" id="CHEBI:58349"/>
        <dbReference type="EC" id="1.2.1.41"/>
    </reaction>
</comment>
<dbReference type="InterPro" id="IPR016163">
    <property type="entry name" value="Ald_DH_C"/>
</dbReference>
<dbReference type="SUPFAM" id="SSF53720">
    <property type="entry name" value="ALDH-like"/>
    <property type="match status" value="1"/>
</dbReference>
<dbReference type="PROSITE" id="PS01223">
    <property type="entry name" value="PROA"/>
    <property type="match status" value="1"/>
</dbReference>
<protein>
    <recommendedName>
        <fullName evidence="7">Gamma-glutamyl phosphate reductase</fullName>
        <shortName evidence="7">GPR</shortName>
        <ecNumber evidence="7">1.2.1.41</ecNumber>
    </recommendedName>
    <alternativeName>
        <fullName evidence="7">Glutamate-5-semialdehyde dehydrogenase</fullName>
    </alternativeName>
    <alternativeName>
        <fullName evidence="7">Glutamyl-gamma-semialdehyde dehydrogenase</fullName>
        <shortName evidence="7">GSA dehydrogenase</shortName>
    </alternativeName>
</protein>
<dbReference type="InterPro" id="IPR016161">
    <property type="entry name" value="Ald_DH/histidinol_DH"/>
</dbReference>
<dbReference type="InterPro" id="IPR016162">
    <property type="entry name" value="Ald_DH_N"/>
</dbReference>
<dbReference type="PANTHER" id="PTHR11063">
    <property type="entry name" value="GLUTAMATE SEMIALDEHYDE DEHYDROGENASE"/>
    <property type="match status" value="1"/>
</dbReference>
<dbReference type="GO" id="GO:0005737">
    <property type="term" value="C:cytoplasm"/>
    <property type="evidence" value="ECO:0007669"/>
    <property type="project" value="UniProtKB-SubCell"/>
</dbReference>
<dbReference type="PANTHER" id="PTHR11063:SF8">
    <property type="entry name" value="DELTA-1-PYRROLINE-5-CARBOXYLATE SYNTHASE"/>
    <property type="match status" value="1"/>
</dbReference>
<dbReference type="InterPro" id="IPR015590">
    <property type="entry name" value="Aldehyde_DH_dom"/>
</dbReference>
<evidence type="ECO:0000256" key="6">
    <source>
        <dbReference type="ARBA" id="ARBA00049024"/>
    </source>
</evidence>
<dbReference type="NCBIfam" id="NF001221">
    <property type="entry name" value="PRK00197.1"/>
    <property type="match status" value="1"/>
</dbReference>
<evidence type="ECO:0000256" key="1">
    <source>
        <dbReference type="ARBA" id="ARBA00004985"/>
    </source>
</evidence>
<dbReference type="GO" id="GO:0050661">
    <property type="term" value="F:NADP binding"/>
    <property type="evidence" value="ECO:0007669"/>
    <property type="project" value="InterPro"/>
</dbReference>
<keyword evidence="7" id="KW-0963">Cytoplasm</keyword>
<keyword evidence="4 7" id="KW-0521">NADP</keyword>
<accession>A0A6C1KCJ1</accession>
<dbReference type="HAMAP" id="MF_00412">
    <property type="entry name" value="ProA"/>
    <property type="match status" value="1"/>
</dbReference>
<organism evidence="9 10">
    <name type="scientific">Xanthobacter autotrophicus</name>
    <dbReference type="NCBI Taxonomy" id="280"/>
    <lineage>
        <taxon>Bacteria</taxon>
        <taxon>Pseudomonadati</taxon>
        <taxon>Pseudomonadota</taxon>
        <taxon>Alphaproteobacteria</taxon>
        <taxon>Hyphomicrobiales</taxon>
        <taxon>Xanthobacteraceae</taxon>
        <taxon>Xanthobacter</taxon>
    </lineage>
</organism>
<evidence type="ECO:0000313" key="9">
    <source>
        <dbReference type="EMBL" id="TLX40954.1"/>
    </source>
</evidence>
<dbReference type="InterPro" id="IPR012134">
    <property type="entry name" value="Glu-5-SA_DH"/>
</dbReference>
<proteinExistence type="inferred from homology"/>
<dbReference type="PIRSF" id="PIRSF000151">
    <property type="entry name" value="GPR"/>
    <property type="match status" value="1"/>
</dbReference>
<dbReference type="Proteomes" id="UP000305131">
    <property type="component" value="Unassembled WGS sequence"/>
</dbReference>